<evidence type="ECO:0000256" key="1">
    <source>
        <dbReference type="RuleBase" id="RU363044"/>
    </source>
</evidence>
<dbReference type="GO" id="GO:0000723">
    <property type="term" value="P:telomere maintenance"/>
    <property type="evidence" value="ECO:0007669"/>
    <property type="project" value="InterPro"/>
</dbReference>
<dbReference type="AlphaFoldDB" id="A0A4P9YBZ4"/>
<sequence length="57" mass="6178">FVDGPVGFGKTFLYTAIMAYLRSKGKIVQAVASSSIAVYLLQGGHTAHYQFKISLIL</sequence>
<organism evidence="3 4">
    <name type="scientific">Rozella allomycis (strain CSF55)</name>
    <dbReference type="NCBI Taxonomy" id="988480"/>
    <lineage>
        <taxon>Eukaryota</taxon>
        <taxon>Fungi</taxon>
        <taxon>Fungi incertae sedis</taxon>
        <taxon>Cryptomycota</taxon>
        <taxon>Cryptomycota incertae sedis</taxon>
        <taxon>Rozella</taxon>
    </lineage>
</organism>
<keyword evidence="1" id="KW-0067">ATP-binding</keyword>
<keyword evidence="1" id="KW-0234">DNA repair</keyword>
<dbReference type="InterPro" id="IPR027417">
    <property type="entry name" value="P-loop_NTPase"/>
</dbReference>
<evidence type="ECO:0000313" key="4">
    <source>
        <dbReference type="Proteomes" id="UP000281549"/>
    </source>
</evidence>
<reference evidence="4" key="1">
    <citation type="journal article" date="2018" name="Nat. Microbiol.">
        <title>Leveraging single-cell genomics to expand the fungal tree of life.</title>
        <authorList>
            <person name="Ahrendt S.R."/>
            <person name="Quandt C.A."/>
            <person name="Ciobanu D."/>
            <person name="Clum A."/>
            <person name="Salamov A."/>
            <person name="Andreopoulos B."/>
            <person name="Cheng J.F."/>
            <person name="Woyke T."/>
            <person name="Pelin A."/>
            <person name="Henrissat B."/>
            <person name="Reynolds N.K."/>
            <person name="Benny G.L."/>
            <person name="Smith M.E."/>
            <person name="James T.Y."/>
            <person name="Grigoriev I.V."/>
        </authorList>
    </citation>
    <scope>NUCLEOTIDE SEQUENCE [LARGE SCALE GENOMIC DNA]</scope>
    <source>
        <strain evidence="4">CSF55</strain>
    </source>
</reference>
<dbReference type="GO" id="GO:0006310">
    <property type="term" value="P:DNA recombination"/>
    <property type="evidence" value="ECO:0007669"/>
    <property type="project" value="UniProtKB-KW"/>
</dbReference>
<keyword evidence="1" id="KW-0547">Nucleotide-binding</keyword>
<comment type="catalytic activity">
    <reaction evidence="1">
        <text>ATP + H2O = ADP + phosphate + H(+)</text>
        <dbReference type="Rhea" id="RHEA:13065"/>
        <dbReference type="ChEBI" id="CHEBI:15377"/>
        <dbReference type="ChEBI" id="CHEBI:15378"/>
        <dbReference type="ChEBI" id="CHEBI:30616"/>
        <dbReference type="ChEBI" id="CHEBI:43474"/>
        <dbReference type="ChEBI" id="CHEBI:456216"/>
        <dbReference type="EC" id="5.6.2.3"/>
    </reaction>
</comment>
<feature type="non-terminal residue" evidence="3">
    <location>
        <position position="57"/>
    </location>
</feature>
<accession>A0A4P9YBZ4</accession>
<comment type="cofactor">
    <cofactor evidence="1">
        <name>Mg(2+)</name>
        <dbReference type="ChEBI" id="CHEBI:18420"/>
    </cofactor>
</comment>
<dbReference type="PANTHER" id="PTHR10492:SF57">
    <property type="entry name" value="ATP-DEPENDENT DNA HELICASE"/>
    <property type="match status" value="1"/>
</dbReference>
<dbReference type="PANTHER" id="PTHR10492">
    <property type="match status" value="1"/>
</dbReference>
<dbReference type="Pfam" id="PF05970">
    <property type="entry name" value="PIF1"/>
    <property type="match status" value="1"/>
</dbReference>
<keyword evidence="1" id="KW-0347">Helicase</keyword>
<protein>
    <recommendedName>
        <fullName evidence="1">ATP-dependent DNA helicase</fullName>
        <ecNumber evidence="1">5.6.2.3</ecNumber>
    </recommendedName>
</protein>
<evidence type="ECO:0000313" key="3">
    <source>
        <dbReference type="EMBL" id="RKP16678.1"/>
    </source>
</evidence>
<keyword evidence="1" id="KW-0378">Hydrolase</keyword>
<feature type="non-terminal residue" evidence="3">
    <location>
        <position position="1"/>
    </location>
</feature>
<dbReference type="EC" id="5.6.2.3" evidence="1"/>
<dbReference type="GO" id="GO:0016887">
    <property type="term" value="F:ATP hydrolysis activity"/>
    <property type="evidence" value="ECO:0007669"/>
    <property type="project" value="RHEA"/>
</dbReference>
<keyword evidence="1" id="KW-0233">DNA recombination</keyword>
<dbReference type="GO" id="GO:0006281">
    <property type="term" value="P:DNA repair"/>
    <property type="evidence" value="ECO:0007669"/>
    <property type="project" value="UniProtKB-KW"/>
</dbReference>
<dbReference type="InterPro" id="IPR010285">
    <property type="entry name" value="DNA_helicase_pif1-like_DEAD"/>
</dbReference>
<dbReference type="Proteomes" id="UP000281549">
    <property type="component" value="Unassembled WGS sequence"/>
</dbReference>
<dbReference type="GO" id="GO:0043139">
    <property type="term" value="F:5'-3' DNA helicase activity"/>
    <property type="evidence" value="ECO:0007669"/>
    <property type="project" value="UniProtKB-EC"/>
</dbReference>
<name>A0A4P9YBZ4_ROZAC</name>
<keyword evidence="1" id="KW-0227">DNA damage</keyword>
<dbReference type="Gene3D" id="3.40.50.300">
    <property type="entry name" value="P-loop containing nucleotide triphosphate hydrolases"/>
    <property type="match status" value="1"/>
</dbReference>
<evidence type="ECO:0000259" key="2">
    <source>
        <dbReference type="Pfam" id="PF05970"/>
    </source>
</evidence>
<dbReference type="SUPFAM" id="SSF52540">
    <property type="entry name" value="P-loop containing nucleoside triphosphate hydrolases"/>
    <property type="match status" value="1"/>
</dbReference>
<gene>
    <name evidence="3" type="ORF">ROZALSC1DRAFT_4532</name>
</gene>
<feature type="domain" description="DNA helicase Pif1-like DEAD-box helicase" evidence="2">
    <location>
        <begin position="1"/>
        <end position="55"/>
    </location>
</feature>
<comment type="similarity">
    <text evidence="1">Belongs to the helicase family.</text>
</comment>
<dbReference type="EMBL" id="ML006323">
    <property type="protein sequence ID" value="RKP16678.1"/>
    <property type="molecule type" value="Genomic_DNA"/>
</dbReference>
<dbReference type="GO" id="GO:0005524">
    <property type="term" value="F:ATP binding"/>
    <property type="evidence" value="ECO:0007669"/>
    <property type="project" value="UniProtKB-KW"/>
</dbReference>
<proteinExistence type="inferred from homology"/>